<dbReference type="InterPro" id="IPR043129">
    <property type="entry name" value="ATPase_NBD"/>
</dbReference>
<comment type="catalytic activity">
    <reaction evidence="1 16">
        <text>(R)-pantothenate + ATP = (R)-4'-phosphopantothenate + ADP + H(+)</text>
        <dbReference type="Rhea" id="RHEA:16373"/>
        <dbReference type="ChEBI" id="CHEBI:10986"/>
        <dbReference type="ChEBI" id="CHEBI:15378"/>
        <dbReference type="ChEBI" id="CHEBI:29032"/>
        <dbReference type="ChEBI" id="CHEBI:30616"/>
        <dbReference type="ChEBI" id="CHEBI:456216"/>
        <dbReference type="EC" id="2.7.1.33"/>
    </reaction>
</comment>
<dbReference type="InterPro" id="IPR004619">
    <property type="entry name" value="Type_III_PanK"/>
</dbReference>
<dbReference type="AlphaFoldDB" id="A0A432WZY6"/>
<keyword evidence="11 16" id="KW-0067">ATP-binding</keyword>
<comment type="similarity">
    <text evidence="14 16">Belongs to the type III pantothenate kinase family.</text>
</comment>
<feature type="binding site" evidence="16">
    <location>
        <position position="125"/>
    </location>
    <ligand>
        <name>ATP</name>
        <dbReference type="ChEBI" id="CHEBI:30616"/>
    </ligand>
</feature>
<evidence type="ECO:0000256" key="10">
    <source>
        <dbReference type="ARBA" id="ARBA00022777"/>
    </source>
</evidence>
<dbReference type="EMBL" id="PIPQ01000006">
    <property type="protein sequence ID" value="RUO39381.1"/>
    <property type="molecule type" value="Genomic_DNA"/>
</dbReference>
<feature type="binding site" evidence="16">
    <location>
        <begin position="12"/>
        <end position="19"/>
    </location>
    <ligand>
        <name>ATP</name>
        <dbReference type="ChEBI" id="CHEBI:30616"/>
    </ligand>
</feature>
<dbReference type="HAMAP" id="MF_01274">
    <property type="entry name" value="Pantothen_kinase_3"/>
    <property type="match status" value="1"/>
</dbReference>
<dbReference type="OrthoDB" id="9781305at2"/>
<dbReference type="NCBIfam" id="TIGR00671">
    <property type="entry name" value="baf"/>
    <property type="match status" value="1"/>
</dbReference>
<dbReference type="GO" id="GO:0005524">
    <property type="term" value="F:ATP binding"/>
    <property type="evidence" value="ECO:0007669"/>
    <property type="project" value="UniProtKB-UniRule"/>
</dbReference>
<evidence type="ECO:0000256" key="9">
    <source>
        <dbReference type="ARBA" id="ARBA00022741"/>
    </source>
</evidence>
<evidence type="ECO:0000256" key="1">
    <source>
        <dbReference type="ARBA" id="ARBA00001206"/>
    </source>
</evidence>
<keyword evidence="10 16" id="KW-0418">Kinase</keyword>
<comment type="subunit">
    <text evidence="5 16">Homodimer.</text>
</comment>
<dbReference type="CDD" id="cd24015">
    <property type="entry name" value="ASKHA_NBD_PanK-III"/>
    <property type="match status" value="1"/>
</dbReference>
<evidence type="ECO:0000313" key="18">
    <source>
        <dbReference type="Proteomes" id="UP000286976"/>
    </source>
</evidence>
<gene>
    <name evidence="16" type="primary">coaX</name>
    <name evidence="17" type="ORF">CWE15_09670</name>
</gene>
<name>A0A432WZY6_9GAMM</name>
<dbReference type="PANTHER" id="PTHR34265">
    <property type="entry name" value="TYPE III PANTOTHENATE KINASE"/>
    <property type="match status" value="1"/>
</dbReference>
<keyword evidence="7 16" id="KW-0963">Cytoplasm</keyword>
<dbReference type="Pfam" id="PF03309">
    <property type="entry name" value="Pan_kinase"/>
    <property type="match status" value="1"/>
</dbReference>
<feature type="binding site" evidence="16">
    <location>
        <position position="94"/>
    </location>
    <ligand>
        <name>substrate</name>
    </ligand>
</feature>
<keyword evidence="8 16" id="KW-0808">Transferase</keyword>
<feature type="binding site" evidence="16">
    <location>
        <position position="176"/>
    </location>
    <ligand>
        <name>substrate</name>
    </ligand>
</feature>
<evidence type="ECO:0000256" key="2">
    <source>
        <dbReference type="ARBA" id="ARBA00001958"/>
    </source>
</evidence>
<dbReference type="GO" id="GO:0046872">
    <property type="term" value="F:metal ion binding"/>
    <property type="evidence" value="ECO:0007669"/>
    <property type="project" value="UniProtKB-KW"/>
</dbReference>
<dbReference type="PANTHER" id="PTHR34265:SF1">
    <property type="entry name" value="TYPE III PANTOTHENATE KINASE"/>
    <property type="match status" value="1"/>
</dbReference>
<comment type="caution">
    <text evidence="17">The sequence shown here is derived from an EMBL/GenBank/DDBJ whole genome shotgun (WGS) entry which is preliminary data.</text>
</comment>
<evidence type="ECO:0000256" key="11">
    <source>
        <dbReference type="ARBA" id="ARBA00022840"/>
    </source>
</evidence>
<dbReference type="RefSeq" id="WP_126757881.1">
    <property type="nucleotide sequence ID" value="NZ_PIPQ01000006.1"/>
</dbReference>
<reference evidence="17 18" key="1">
    <citation type="journal article" date="2011" name="Front. Microbiol.">
        <title>Genomic signatures of strain selection and enhancement in Bacillus atrophaeus var. globigii, a historical biowarfare simulant.</title>
        <authorList>
            <person name="Gibbons H.S."/>
            <person name="Broomall S.M."/>
            <person name="McNew L.A."/>
            <person name="Daligault H."/>
            <person name="Chapman C."/>
            <person name="Bruce D."/>
            <person name="Karavis M."/>
            <person name="Krepps M."/>
            <person name="McGregor P.A."/>
            <person name="Hong C."/>
            <person name="Park K.H."/>
            <person name="Akmal A."/>
            <person name="Feldman A."/>
            <person name="Lin J.S."/>
            <person name="Chang W.E."/>
            <person name="Higgs B.W."/>
            <person name="Demirev P."/>
            <person name="Lindquist J."/>
            <person name="Liem A."/>
            <person name="Fochler E."/>
            <person name="Read T.D."/>
            <person name="Tapia R."/>
            <person name="Johnson S."/>
            <person name="Bishop-Lilly K.A."/>
            <person name="Detter C."/>
            <person name="Han C."/>
            <person name="Sozhamannan S."/>
            <person name="Rosenzweig C.N."/>
            <person name="Skowronski E.W."/>
        </authorList>
    </citation>
    <scope>NUCLEOTIDE SEQUENCE [LARGE SCALE GENOMIC DNA]</scope>
    <source>
        <strain evidence="17 18">AIT1</strain>
    </source>
</reference>
<keyword evidence="9 16" id="KW-0547">Nucleotide-binding</keyword>
<feature type="binding site" evidence="16">
    <location>
        <begin position="101"/>
        <end position="104"/>
    </location>
    <ligand>
        <name>substrate</name>
    </ligand>
</feature>
<protein>
    <recommendedName>
        <fullName evidence="15 16">Type III pantothenate kinase</fullName>
        <ecNumber evidence="6 16">2.7.1.33</ecNumber>
    </recommendedName>
    <alternativeName>
        <fullName evidence="16">PanK-III</fullName>
    </alternativeName>
    <alternativeName>
        <fullName evidence="16">Pantothenic acid kinase</fullName>
    </alternativeName>
</protein>
<organism evidence="17 18">
    <name type="scientific">Aliidiomarina taiwanensis</name>
    <dbReference type="NCBI Taxonomy" id="946228"/>
    <lineage>
        <taxon>Bacteria</taxon>
        <taxon>Pseudomonadati</taxon>
        <taxon>Pseudomonadota</taxon>
        <taxon>Gammaproteobacteria</taxon>
        <taxon>Alteromonadales</taxon>
        <taxon>Idiomarinaceae</taxon>
        <taxon>Aliidiomarina</taxon>
    </lineage>
</organism>
<comment type="cofactor">
    <cofactor evidence="2">
        <name>K(+)</name>
        <dbReference type="ChEBI" id="CHEBI:29103"/>
    </cofactor>
</comment>
<keyword evidence="16" id="KW-0479">Metal-binding</keyword>
<comment type="pathway">
    <text evidence="4 16">Cofactor biosynthesis; coenzyme A biosynthesis; CoA from (R)-pantothenate: step 1/5.</text>
</comment>
<comment type="cofactor">
    <cofactor evidence="16">
        <name>NH4(+)</name>
        <dbReference type="ChEBI" id="CHEBI:28938"/>
    </cofactor>
    <cofactor evidence="16">
        <name>K(+)</name>
        <dbReference type="ChEBI" id="CHEBI:29103"/>
    </cofactor>
    <text evidence="16">A monovalent cation. Ammonium or potassium.</text>
</comment>
<keyword evidence="18" id="KW-1185">Reference proteome</keyword>
<evidence type="ECO:0000313" key="17">
    <source>
        <dbReference type="EMBL" id="RUO39381.1"/>
    </source>
</evidence>
<evidence type="ECO:0000256" key="5">
    <source>
        <dbReference type="ARBA" id="ARBA00011738"/>
    </source>
</evidence>
<evidence type="ECO:0000256" key="3">
    <source>
        <dbReference type="ARBA" id="ARBA00004496"/>
    </source>
</evidence>
<keyword evidence="13 16" id="KW-0173">Coenzyme A biosynthesis</keyword>
<feature type="active site" description="Proton acceptor" evidence="16">
    <location>
        <position position="103"/>
    </location>
</feature>
<evidence type="ECO:0000256" key="16">
    <source>
        <dbReference type="HAMAP-Rule" id="MF_01274"/>
    </source>
</evidence>
<feature type="binding site" evidence="16">
    <location>
        <position position="122"/>
    </location>
    <ligand>
        <name>K(+)</name>
        <dbReference type="ChEBI" id="CHEBI:29103"/>
    </ligand>
</feature>
<dbReference type="GO" id="GO:0015937">
    <property type="term" value="P:coenzyme A biosynthetic process"/>
    <property type="evidence" value="ECO:0007669"/>
    <property type="project" value="UniProtKB-UniRule"/>
</dbReference>
<dbReference type="Gene3D" id="3.30.420.40">
    <property type="match status" value="2"/>
</dbReference>
<evidence type="ECO:0000256" key="12">
    <source>
        <dbReference type="ARBA" id="ARBA00022958"/>
    </source>
</evidence>
<evidence type="ECO:0000256" key="7">
    <source>
        <dbReference type="ARBA" id="ARBA00022490"/>
    </source>
</evidence>
<evidence type="ECO:0000256" key="6">
    <source>
        <dbReference type="ARBA" id="ARBA00012102"/>
    </source>
</evidence>
<dbReference type="SUPFAM" id="SSF53067">
    <property type="entry name" value="Actin-like ATPase domain"/>
    <property type="match status" value="2"/>
</dbReference>
<accession>A0A432WZY6</accession>
<evidence type="ECO:0000256" key="15">
    <source>
        <dbReference type="ARBA" id="ARBA00040883"/>
    </source>
</evidence>
<dbReference type="GO" id="GO:0005737">
    <property type="term" value="C:cytoplasm"/>
    <property type="evidence" value="ECO:0007669"/>
    <property type="project" value="UniProtKB-SubCell"/>
</dbReference>
<dbReference type="GO" id="GO:0004594">
    <property type="term" value="F:pantothenate kinase activity"/>
    <property type="evidence" value="ECO:0007669"/>
    <property type="project" value="UniProtKB-UniRule"/>
</dbReference>
<comment type="function">
    <text evidence="16">Catalyzes the phosphorylation of pantothenate (Pan), the first step in CoA biosynthesis.</text>
</comment>
<keyword evidence="12 16" id="KW-0630">Potassium</keyword>
<dbReference type="UniPathway" id="UPA00241">
    <property type="reaction ID" value="UER00352"/>
</dbReference>
<sequence length="247" mass="27168">MFEANSTPLFIEMGNSAWKAARATSQTDILVACGRGETTLQLHAWLAQQPEQTLVLASVGSEAEVVALVDTLCEKGYHVMRATTGEAADFKHCYQEPQMLGVDRWLTMLALRSRKQNCVILDAGTAFTLDVLDANGQHLGGWISPGLKLMQHALVSRSERLHVNEEWVPGGLGSSTQDAIGLGCQAALQGVCEQAIERARALLPHADLEVFLTGGDIRYLNLERIGAHQHRPLLVLEGLYTWWREQL</sequence>
<evidence type="ECO:0000256" key="8">
    <source>
        <dbReference type="ARBA" id="ARBA00022679"/>
    </source>
</evidence>
<comment type="subcellular location">
    <subcellularLocation>
        <location evidence="3 16">Cytoplasm</location>
    </subcellularLocation>
</comment>
<proteinExistence type="inferred from homology"/>
<dbReference type="Proteomes" id="UP000286976">
    <property type="component" value="Unassembled WGS sequence"/>
</dbReference>
<evidence type="ECO:0000256" key="14">
    <source>
        <dbReference type="ARBA" id="ARBA00038036"/>
    </source>
</evidence>
<evidence type="ECO:0000256" key="4">
    <source>
        <dbReference type="ARBA" id="ARBA00005225"/>
    </source>
</evidence>
<dbReference type="EC" id="2.7.1.33" evidence="6 16"/>
<evidence type="ECO:0000256" key="13">
    <source>
        <dbReference type="ARBA" id="ARBA00022993"/>
    </source>
</evidence>